<dbReference type="Proteomes" id="UP000199639">
    <property type="component" value="Unassembled WGS sequence"/>
</dbReference>
<accession>A0A5E9G2U6</accession>
<protein>
    <submittedName>
        <fullName evidence="1">Uncharacterized protein</fullName>
    </submittedName>
</protein>
<dbReference type="AlphaFoldDB" id="A0A5E9G2U6"/>
<evidence type="ECO:0000313" key="2">
    <source>
        <dbReference type="Proteomes" id="UP000199639"/>
    </source>
</evidence>
<proteinExistence type="predicted"/>
<sequence>MSAPGEVVTTVVWYSRLAGGTGAWPARGIRLAGGTP</sequence>
<reference evidence="1 2" key="1">
    <citation type="submission" date="2016-10" db="EMBL/GenBank/DDBJ databases">
        <authorList>
            <person name="Varghese N."/>
            <person name="Submissions S."/>
        </authorList>
    </citation>
    <scope>NUCLEOTIDE SEQUENCE [LARGE SCALE GENOMIC DNA]</scope>
    <source>
        <strain evidence="1 2">CGMCC 1.11215</strain>
    </source>
</reference>
<evidence type="ECO:0000313" key="1">
    <source>
        <dbReference type="EMBL" id="SDO39633.1"/>
    </source>
</evidence>
<dbReference type="EMBL" id="FNIB01000017">
    <property type="protein sequence ID" value="SDO39633.1"/>
    <property type="molecule type" value="Genomic_DNA"/>
</dbReference>
<name>A0A5E9G2U6_9MICO</name>
<gene>
    <name evidence="1" type="ORF">SAMN05216368_11720</name>
</gene>
<organism evidence="1 2">
    <name type="scientific">Cryobacterium flavum</name>
    <dbReference type="NCBI Taxonomy" id="1424659"/>
    <lineage>
        <taxon>Bacteria</taxon>
        <taxon>Bacillati</taxon>
        <taxon>Actinomycetota</taxon>
        <taxon>Actinomycetes</taxon>
        <taxon>Micrococcales</taxon>
        <taxon>Microbacteriaceae</taxon>
        <taxon>Cryobacterium</taxon>
    </lineage>
</organism>